<dbReference type="RefSeq" id="WP_054320790.1">
    <property type="nucleotide sequence ID" value="NZ_JFAQ01000296.1"/>
</dbReference>
<dbReference type="EMBL" id="JFAQ01000296">
    <property type="protein sequence ID" value="KPL47380.1"/>
    <property type="molecule type" value="Genomic_DNA"/>
</dbReference>
<name>A0A0P6V9Q0_9XANT</name>
<feature type="signal peptide" evidence="1">
    <location>
        <begin position="1"/>
        <end position="21"/>
    </location>
</feature>
<reference evidence="3 4" key="1">
    <citation type="submission" date="2014-02" db="EMBL/GenBank/DDBJ databases">
        <title>Genome sequence of Xanthomonas axonopodis DSM 3585 (T).</title>
        <authorList>
            <person name="Midha S."/>
            <person name="Patil P.B."/>
        </authorList>
    </citation>
    <scope>NUCLEOTIDE SEQUENCE [LARGE SCALE GENOMIC DNA]</scope>
    <source>
        <strain evidence="3 4">DSM 3585</strain>
    </source>
</reference>
<dbReference type="OrthoDB" id="9801056at2"/>
<dbReference type="Gene3D" id="3.40.50.720">
    <property type="entry name" value="NAD(P)-binding Rossmann-like Domain"/>
    <property type="match status" value="1"/>
</dbReference>
<dbReference type="InterPro" id="IPR050177">
    <property type="entry name" value="Lipid_A_modif_metabolic_enz"/>
</dbReference>
<dbReference type="Proteomes" id="UP000054035">
    <property type="component" value="Unassembled WGS sequence"/>
</dbReference>
<dbReference type="AlphaFoldDB" id="A0A0P6V9Q0"/>
<dbReference type="PATRIC" id="fig|53413.25.peg.2789"/>
<gene>
    <name evidence="3" type="ORF">XAXN_20230</name>
</gene>
<accession>A0A0P6V9Q0</accession>
<dbReference type="InterPro" id="IPR036291">
    <property type="entry name" value="NAD(P)-bd_dom_sf"/>
</dbReference>
<feature type="domain" description="NAD-dependent epimerase/dehydratase" evidence="2">
    <location>
        <begin position="3"/>
        <end position="216"/>
    </location>
</feature>
<dbReference type="InterPro" id="IPR001509">
    <property type="entry name" value="Epimerase_deHydtase"/>
</dbReference>
<evidence type="ECO:0000259" key="2">
    <source>
        <dbReference type="Pfam" id="PF01370"/>
    </source>
</evidence>
<dbReference type="SUPFAM" id="SSF51735">
    <property type="entry name" value="NAD(P)-binding Rossmann-fold domains"/>
    <property type="match status" value="1"/>
</dbReference>
<proteinExistence type="predicted"/>
<evidence type="ECO:0000313" key="3">
    <source>
        <dbReference type="EMBL" id="KPL47380.1"/>
    </source>
</evidence>
<organism evidence="3 4">
    <name type="scientific">Xanthomonas axonopodis</name>
    <dbReference type="NCBI Taxonomy" id="53413"/>
    <lineage>
        <taxon>Bacteria</taxon>
        <taxon>Pseudomonadati</taxon>
        <taxon>Pseudomonadota</taxon>
        <taxon>Gammaproteobacteria</taxon>
        <taxon>Lysobacterales</taxon>
        <taxon>Lysobacteraceae</taxon>
        <taxon>Xanthomonas</taxon>
    </lineage>
</organism>
<keyword evidence="1" id="KW-0732">Signal</keyword>
<evidence type="ECO:0000313" key="4">
    <source>
        <dbReference type="Proteomes" id="UP000054035"/>
    </source>
</evidence>
<feature type="chain" id="PRO_5006131425" description="NAD-dependent epimerase/dehydratase domain-containing protein" evidence="1">
    <location>
        <begin position="22"/>
        <end position="305"/>
    </location>
</feature>
<protein>
    <recommendedName>
        <fullName evidence="2">NAD-dependent epimerase/dehydratase domain-containing protein</fullName>
    </recommendedName>
</protein>
<dbReference type="PANTHER" id="PTHR43245">
    <property type="entry name" value="BIFUNCTIONAL POLYMYXIN RESISTANCE PROTEIN ARNA"/>
    <property type="match status" value="1"/>
</dbReference>
<comment type="caution">
    <text evidence="3">The sequence shown here is derived from an EMBL/GenBank/DDBJ whole genome shotgun (WGS) entry which is preliminary data.</text>
</comment>
<sequence length="305" mass="33378">MKIFLTGSSGCLASVLLPVLAADDYVKSITGIDIVEPSFTDPKFTHVTMDMRSPEVHDLMRGHDAVIHLAFAVKRGRLSVPKMTEINVGGSRNVIDSAVANGIATFVNLSSVSVYGEGENMSEEAKPNPPTWFEYADHKAEVERYLAAKIPSAVQIRAHLIIGAHAQKFLREIFLLPVWLDFGQSPPKQQVVHEADVVDAIVAALKKGAQGIYNVAADDVIALGGDYIQRGQDEGRKIRRMPFSVVRLSAVLAQTVMKNDLLTLVSMLKTTATVSCEKAKKELGWRPRRSAWQARTDALRSLDAS</sequence>
<dbReference type="Pfam" id="PF01370">
    <property type="entry name" value="Epimerase"/>
    <property type="match status" value="1"/>
</dbReference>
<evidence type="ECO:0000256" key="1">
    <source>
        <dbReference type="SAM" id="SignalP"/>
    </source>
</evidence>